<evidence type="ECO:0000313" key="6">
    <source>
        <dbReference type="Proteomes" id="UP000694941"/>
    </source>
</evidence>
<dbReference type="PROSITE" id="PS50068">
    <property type="entry name" value="LDLRA_2"/>
    <property type="match status" value="1"/>
</dbReference>
<evidence type="ECO:0000256" key="4">
    <source>
        <dbReference type="SAM" id="Phobius"/>
    </source>
</evidence>
<sequence>MMVISQNFAEFAKFTSNFQGIPNGCHSISLENTGGYSLSGNCNNTCSWAIPSMDNNSKDILSLKIPFLNLFAGDEISLFKLDEQVTPLATITAKTQFVPSFNLPAKTGAYLSVARGNCLRNDTALIARFEIIPVCEKEITQAPRKNTVVSSPNFPDSYPLGVDCNWNISTMGSKSNLHLITFNHLNVSQNHTLTISRVLKGSQTTVNITLGEKNSSLPSDLLVLTPNHVKFYAPFNNIFTVGNGFQLSVTALDCGELYTRESGKIETPSNSSFCVWIIKVPPTSSDSVNIVIFTLTPNEFGENSSIEIHDGGSIRDRPFTNLSGSDIWSRTNELLIVYHPTSDNTEKITVNYKTFSCEPNMQCDNKICMHPEWVCDGFNDCGDYSDEKNCNETRPTPRPTEHPEIQTNGGYLVAIGLGVPAAFILGVCLTFLAFKLKNRSTEVNYAPFPIIEE</sequence>
<feature type="disulfide bond" evidence="3">
    <location>
        <begin position="363"/>
        <end position="381"/>
    </location>
</feature>
<feature type="domain" description="CUB" evidence="5">
    <location>
        <begin position="254"/>
        <end position="362"/>
    </location>
</feature>
<evidence type="ECO:0000256" key="2">
    <source>
        <dbReference type="ARBA" id="ARBA00023157"/>
    </source>
</evidence>
<dbReference type="CDD" id="cd00041">
    <property type="entry name" value="CUB"/>
    <property type="match status" value="1"/>
</dbReference>
<dbReference type="Proteomes" id="UP000694941">
    <property type="component" value="Unplaced"/>
</dbReference>
<dbReference type="Gene3D" id="4.10.400.10">
    <property type="entry name" value="Low-density Lipoprotein Receptor"/>
    <property type="match status" value="1"/>
</dbReference>
<keyword evidence="6" id="KW-1185">Reference proteome</keyword>
<dbReference type="RefSeq" id="XP_013774115.1">
    <property type="nucleotide sequence ID" value="XM_013918661.2"/>
</dbReference>
<proteinExistence type="predicted"/>
<dbReference type="GeneID" id="106459082"/>
<dbReference type="Pfam" id="PF00057">
    <property type="entry name" value="Ldl_recept_a"/>
    <property type="match status" value="1"/>
</dbReference>
<evidence type="ECO:0000259" key="5">
    <source>
        <dbReference type="PROSITE" id="PS01180"/>
    </source>
</evidence>
<dbReference type="SUPFAM" id="SSF57424">
    <property type="entry name" value="LDL receptor-like module"/>
    <property type="match status" value="1"/>
</dbReference>
<organism evidence="6 7">
    <name type="scientific">Limulus polyphemus</name>
    <name type="common">Atlantic horseshoe crab</name>
    <dbReference type="NCBI Taxonomy" id="6850"/>
    <lineage>
        <taxon>Eukaryota</taxon>
        <taxon>Metazoa</taxon>
        <taxon>Ecdysozoa</taxon>
        <taxon>Arthropoda</taxon>
        <taxon>Chelicerata</taxon>
        <taxon>Merostomata</taxon>
        <taxon>Xiphosura</taxon>
        <taxon>Limulidae</taxon>
        <taxon>Limulus</taxon>
    </lineage>
</organism>
<keyword evidence="4" id="KW-0472">Membrane</keyword>
<feature type="disulfide bond" evidence="3">
    <location>
        <begin position="375"/>
        <end position="390"/>
    </location>
</feature>
<dbReference type="SUPFAM" id="SSF49854">
    <property type="entry name" value="Spermadhesin, CUB domain"/>
    <property type="match status" value="2"/>
</dbReference>
<gene>
    <name evidence="7" type="primary">LOC106459082</name>
</gene>
<dbReference type="PANTHER" id="PTHR24251">
    <property type="entry name" value="OVOCHYMASE-RELATED"/>
    <property type="match status" value="1"/>
</dbReference>
<dbReference type="PROSITE" id="PS01180">
    <property type="entry name" value="CUB"/>
    <property type="match status" value="2"/>
</dbReference>
<keyword evidence="2 3" id="KW-1015">Disulfide bond</keyword>
<accession>A0ABM1B3L0</accession>
<dbReference type="InterPro" id="IPR002172">
    <property type="entry name" value="LDrepeatLR_classA_rpt"/>
</dbReference>
<keyword evidence="1" id="KW-0677">Repeat</keyword>
<dbReference type="SMART" id="SM00192">
    <property type="entry name" value="LDLa"/>
    <property type="match status" value="1"/>
</dbReference>
<dbReference type="CDD" id="cd00112">
    <property type="entry name" value="LDLa"/>
    <property type="match status" value="1"/>
</dbReference>
<name>A0ABM1B3L0_LIMPO</name>
<dbReference type="PROSITE" id="PS01209">
    <property type="entry name" value="LDLRA_1"/>
    <property type="match status" value="1"/>
</dbReference>
<dbReference type="Gene3D" id="2.60.120.290">
    <property type="entry name" value="Spermadhesin, CUB domain"/>
    <property type="match status" value="2"/>
</dbReference>
<comment type="caution">
    <text evidence="3">Lacks conserved residue(s) required for the propagation of feature annotation.</text>
</comment>
<evidence type="ECO:0000313" key="7">
    <source>
        <dbReference type="RefSeq" id="XP_013774115.1"/>
    </source>
</evidence>
<keyword evidence="4" id="KW-1133">Transmembrane helix</keyword>
<keyword evidence="4" id="KW-0812">Transmembrane</keyword>
<feature type="domain" description="CUB" evidence="5">
    <location>
        <begin position="135"/>
        <end position="169"/>
    </location>
</feature>
<reference evidence="7" key="1">
    <citation type="submission" date="2025-08" db="UniProtKB">
        <authorList>
            <consortium name="RefSeq"/>
        </authorList>
    </citation>
    <scope>IDENTIFICATION</scope>
    <source>
        <tissue evidence="7">Muscle</tissue>
    </source>
</reference>
<dbReference type="InterPro" id="IPR036055">
    <property type="entry name" value="LDL_receptor-like_sf"/>
</dbReference>
<dbReference type="Pfam" id="PF00431">
    <property type="entry name" value="CUB"/>
    <property type="match status" value="1"/>
</dbReference>
<dbReference type="InterPro" id="IPR035914">
    <property type="entry name" value="Sperma_CUB_dom_sf"/>
</dbReference>
<dbReference type="InterPro" id="IPR000859">
    <property type="entry name" value="CUB_dom"/>
</dbReference>
<evidence type="ECO:0000256" key="1">
    <source>
        <dbReference type="ARBA" id="ARBA00022737"/>
    </source>
</evidence>
<dbReference type="InterPro" id="IPR023415">
    <property type="entry name" value="LDLR_class-A_CS"/>
</dbReference>
<protein>
    <submittedName>
        <fullName evidence="7">Uncharacterized protein LOC106459082 isoform X1</fullName>
    </submittedName>
</protein>
<feature type="transmembrane region" description="Helical" evidence="4">
    <location>
        <begin position="411"/>
        <end position="434"/>
    </location>
</feature>
<evidence type="ECO:0000256" key="3">
    <source>
        <dbReference type="PROSITE-ProRule" id="PRU00124"/>
    </source>
</evidence>
<dbReference type="SMART" id="SM00042">
    <property type="entry name" value="CUB"/>
    <property type="match status" value="2"/>
</dbReference>